<sequence length="197" mass="22164">MALVTPCGSGGSLGEHSRLRDPSRITVTVERYPATSRILHWLIAVLVLATWPLGMVIKFVKNEVSLDFYMIHESLGFLVLWLMLLRVGNRLLTRKPEEDGPRIERIAAASVHGLFYLFLIIMPLSGFLATNAHGFPFSWFGVLPIWSPIGKAPDIAWTLSAIHLASAWILAVLFVLHMGAVLMHHVIRRDFTLYRIL</sequence>
<evidence type="ECO:0000256" key="5">
    <source>
        <dbReference type="ARBA" id="ARBA00022617"/>
    </source>
</evidence>
<comment type="caution">
    <text evidence="15">The sequence shown here is derived from an EMBL/GenBank/DDBJ whole genome shotgun (WGS) entry which is preliminary data.</text>
</comment>
<dbReference type="GO" id="GO:0022904">
    <property type="term" value="P:respiratory electron transport chain"/>
    <property type="evidence" value="ECO:0007669"/>
    <property type="project" value="InterPro"/>
</dbReference>
<comment type="cofactor">
    <cofactor evidence="1">
        <name>heme b</name>
        <dbReference type="ChEBI" id="CHEBI:60344"/>
    </cofactor>
</comment>
<feature type="transmembrane region" description="Helical" evidence="13">
    <location>
        <begin position="106"/>
        <end position="129"/>
    </location>
</feature>
<organism evidence="15 16">
    <name type="scientific">Martelella lutilitoris</name>
    <dbReference type="NCBI Taxonomy" id="2583532"/>
    <lineage>
        <taxon>Bacteria</taxon>
        <taxon>Pseudomonadati</taxon>
        <taxon>Pseudomonadota</taxon>
        <taxon>Alphaproteobacteria</taxon>
        <taxon>Hyphomicrobiales</taxon>
        <taxon>Aurantimonadaceae</taxon>
        <taxon>Martelella</taxon>
    </lineage>
</organism>
<evidence type="ECO:0000256" key="1">
    <source>
        <dbReference type="ARBA" id="ARBA00001970"/>
    </source>
</evidence>
<dbReference type="InterPro" id="IPR011577">
    <property type="entry name" value="Cyt_b561_bac/Ni-Hgenase"/>
</dbReference>
<evidence type="ECO:0000256" key="2">
    <source>
        <dbReference type="ARBA" id="ARBA00004651"/>
    </source>
</evidence>
<keyword evidence="8" id="KW-0249">Electron transport</keyword>
<evidence type="ECO:0000256" key="9">
    <source>
        <dbReference type="ARBA" id="ARBA00022989"/>
    </source>
</evidence>
<dbReference type="GO" id="GO:0009055">
    <property type="term" value="F:electron transfer activity"/>
    <property type="evidence" value="ECO:0007669"/>
    <property type="project" value="InterPro"/>
</dbReference>
<dbReference type="OrthoDB" id="1247465at2"/>
<protein>
    <submittedName>
        <fullName evidence="15">Cytochrome b</fullName>
    </submittedName>
</protein>
<reference evidence="15 16" key="2">
    <citation type="submission" date="2019-06" db="EMBL/GenBank/DDBJ databases">
        <title>Martelella lutilitoris sp. nov., isolated from a tidal mudflat.</title>
        <authorList>
            <person name="Kim Y.-J."/>
        </authorList>
    </citation>
    <scope>NUCLEOTIDE SEQUENCE [LARGE SCALE GENOMIC DNA]</scope>
    <source>
        <strain evidence="15 16">GH2-6</strain>
    </source>
</reference>
<dbReference type="GO" id="GO:0005886">
    <property type="term" value="C:plasma membrane"/>
    <property type="evidence" value="ECO:0007669"/>
    <property type="project" value="UniProtKB-SubCell"/>
</dbReference>
<keyword evidence="16" id="KW-1185">Reference proteome</keyword>
<dbReference type="InterPro" id="IPR052168">
    <property type="entry name" value="Cytochrome_b561_oxidase"/>
</dbReference>
<evidence type="ECO:0000256" key="3">
    <source>
        <dbReference type="ARBA" id="ARBA00022448"/>
    </source>
</evidence>
<dbReference type="GO" id="GO:0020037">
    <property type="term" value="F:heme binding"/>
    <property type="evidence" value="ECO:0007669"/>
    <property type="project" value="TreeGrafter"/>
</dbReference>
<dbReference type="GO" id="GO:0046872">
    <property type="term" value="F:metal ion binding"/>
    <property type="evidence" value="ECO:0007669"/>
    <property type="project" value="UniProtKB-KW"/>
</dbReference>
<evidence type="ECO:0000259" key="14">
    <source>
        <dbReference type="Pfam" id="PF01292"/>
    </source>
</evidence>
<evidence type="ECO:0000256" key="8">
    <source>
        <dbReference type="ARBA" id="ARBA00022982"/>
    </source>
</evidence>
<dbReference type="PANTHER" id="PTHR30529">
    <property type="entry name" value="CYTOCHROME B561"/>
    <property type="match status" value="1"/>
</dbReference>
<keyword evidence="7" id="KW-0479">Metal-binding</keyword>
<keyword evidence="11 13" id="KW-0472">Membrane</keyword>
<keyword evidence="5" id="KW-0349">Heme</keyword>
<evidence type="ECO:0000256" key="4">
    <source>
        <dbReference type="ARBA" id="ARBA00022475"/>
    </source>
</evidence>
<keyword evidence="3" id="KW-0813">Transport</keyword>
<evidence type="ECO:0000256" key="13">
    <source>
        <dbReference type="SAM" id="Phobius"/>
    </source>
</evidence>
<comment type="similarity">
    <text evidence="12">Belongs to the cytochrome b561 family.</text>
</comment>
<evidence type="ECO:0000313" key="16">
    <source>
        <dbReference type="Proteomes" id="UP000307874"/>
    </source>
</evidence>
<keyword evidence="4" id="KW-1003">Cell membrane</keyword>
<evidence type="ECO:0000256" key="10">
    <source>
        <dbReference type="ARBA" id="ARBA00023004"/>
    </source>
</evidence>
<dbReference type="AlphaFoldDB" id="A0A5C4JWQ6"/>
<dbReference type="Proteomes" id="UP000307874">
    <property type="component" value="Unassembled WGS sequence"/>
</dbReference>
<comment type="subcellular location">
    <subcellularLocation>
        <location evidence="2">Cell membrane</location>
        <topology evidence="2">Multi-pass membrane protein</topology>
    </subcellularLocation>
</comment>
<dbReference type="EMBL" id="VCLB01000001">
    <property type="protein sequence ID" value="TNB49660.1"/>
    <property type="molecule type" value="Genomic_DNA"/>
</dbReference>
<dbReference type="SUPFAM" id="SSF81342">
    <property type="entry name" value="Transmembrane di-heme cytochromes"/>
    <property type="match status" value="1"/>
</dbReference>
<dbReference type="PANTHER" id="PTHR30529:SF1">
    <property type="entry name" value="CYTOCHROME B561 HOMOLOG 2"/>
    <property type="match status" value="1"/>
</dbReference>
<evidence type="ECO:0000313" key="15">
    <source>
        <dbReference type="EMBL" id="TNB49660.1"/>
    </source>
</evidence>
<accession>A0A5C4JWQ6</accession>
<dbReference type="InterPro" id="IPR016174">
    <property type="entry name" value="Di-haem_cyt_TM"/>
</dbReference>
<evidence type="ECO:0000256" key="6">
    <source>
        <dbReference type="ARBA" id="ARBA00022692"/>
    </source>
</evidence>
<feature type="domain" description="Cytochrome b561 bacterial/Ni-hydrogenase" evidence="14">
    <location>
        <begin position="31"/>
        <end position="196"/>
    </location>
</feature>
<evidence type="ECO:0000256" key="7">
    <source>
        <dbReference type="ARBA" id="ARBA00022723"/>
    </source>
</evidence>
<proteinExistence type="inferred from homology"/>
<dbReference type="Gene3D" id="1.20.950.20">
    <property type="entry name" value="Transmembrane di-heme cytochromes, Chain C"/>
    <property type="match status" value="1"/>
</dbReference>
<dbReference type="Pfam" id="PF01292">
    <property type="entry name" value="Ni_hydr_CYTB"/>
    <property type="match status" value="1"/>
</dbReference>
<keyword evidence="6 13" id="KW-0812">Transmembrane</keyword>
<name>A0A5C4JWQ6_9HYPH</name>
<feature type="transmembrane region" description="Helical" evidence="13">
    <location>
        <begin position="66"/>
        <end position="85"/>
    </location>
</feature>
<reference evidence="15 16" key="1">
    <citation type="submission" date="2019-05" db="EMBL/GenBank/DDBJ databases">
        <authorList>
            <person name="Lee S.D."/>
        </authorList>
    </citation>
    <scope>NUCLEOTIDE SEQUENCE [LARGE SCALE GENOMIC DNA]</scope>
    <source>
        <strain evidence="15 16">GH2-6</strain>
    </source>
</reference>
<evidence type="ECO:0000256" key="11">
    <source>
        <dbReference type="ARBA" id="ARBA00023136"/>
    </source>
</evidence>
<keyword evidence="10" id="KW-0408">Iron</keyword>
<gene>
    <name evidence="15" type="ORF">FF124_01495</name>
</gene>
<keyword evidence="9 13" id="KW-1133">Transmembrane helix</keyword>
<feature type="transmembrane region" description="Helical" evidence="13">
    <location>
        <begin position="38"/>
        <end position="60"/>
    </location>
</feature>
<evidence type="ECO:0000256" key="12">
    <source>
        <dbReference type="ARBA" id="ARBA00037975"/>
    </source>
</evidence>